<name>A0A4R7UC63_9BACT</name>
<accession>A0A4R7UC63</accession>
<dbReference type="RefSeq" id="WP_134110903.1">
    <property type="nucleotide sequence ID" value="NZ_SOCN01000002.1"/>
</dbReference>
<dbReference type="AlphaFoldDB" id="A0A4R7UC63"/>
<gene>
    <name evidence="1" type="ORF">BCF59_0495</name>
</gene>
<dbReference type="Proteomes" id="UP000295757">
    <property type="component" value="Unassembled WGS sequence"/>
</dbReference>
<dbReference type="EMBL" id="SOCN01000002">
    <property type="protein sequence ID" value="TDV23506.1"/>
    <property type="molecule type" value="Genomic_DNA"/>
</dbReference>
<evidence type="ECO:0000313" key="2">
    <source>
        <dbReference type="Proteomes" id="UP000295757"/>
    </source>
</evidence>
<organism evidence="1 2">
    <name type="scientific">Mycoplasmopsis mustelae</name>
    <dbReference type="NCBI Taxonomy" id="171289"/>
    <lineage>
        <taxon>Bacteria</taxon>
        <taxon>Bacillati</taxon>
        <taxon>Mycoplasmatota</taxon>
        <taxon>Mycoplasmoidales</taxon>
        <taxon>Metamycoplasmataceae</taxon>
        <taxon>Mycoplasmopsis</taxon>
    </lineage>
</organism>
<evidence type="ECO:0000313" key="1">
    <source>
        <dbReference type="EMBL" id="TDV23506.1"/>
    </source>
</evidence>
<sequence length="123" mass="14447">MILDINDIIKAKEDDWFIYAENKKVKLRTNIEGVLRFQKFIEEHSNFESFSAGLNTDADFELLMCLIESDEQSSPAKFLYDIREFYGLHAGHLVLNELFSFWYKQAFAGLNIEQAEQQTKQKK</sequence>
<protein>
    <submittedName>
        <fullName evidence="1">Uncharacterized protein</fullName>
    </submittedName>
</protein>
<keyword evidence="2" id="KW-1185">Reference proteome</keyword>
<proteinExistence type="predicted"/>
<comment type="caution">
    <text evidence="1">The sequence shown here is derived from an EMBL/GenBank/DDBJ whole genome shotgun (WGS) entry which is preliminary data.</text>
</comment>
<reference evidence="1 2" key="1">
    <citation type="submission" date="2019-03" db="EMBL/GenBank/DDBJ databases">
        <title>Genomic Encyclopedia of Archaeal and Bacterial Type Strains, Phase II (KMG-II): from individual species to whole genera.</title>
        <authorList>
            <person name="Goeker M."/>
        </authorList>
    </citation>
    <scope>NUCLEOTIDE SEQUENCE [LARGE SCALE GENOMIC DNA]</scope>
    <source>
        <strain evidence="1 2">ATCC 35214</strain>
    </source>
</reference>